<gene>
    <name evidence="2" type="ORF">KC19_3G248600</name>
</gene>
<comment type="caution">
    <text evidence="2">The sequence shown here is derived from an EMBL/GenBank/DDBJ whole genome shotgun (WGS) entry which is preliminary data.</text>
</comment>
<dbReference type="Proteomes" id="UP000822688">
    <property type="component" value="Chromosome 3"/>
</dbReference>
<feature type="signal peptide" evidence="1">
    <location>
        <begin position="1"/>
        <end position="22"/>
    </location>
</feature>
<dbReference type="EMBL" id="CM026423">
    <property type="protein sequence ID" value="KAG0584987.1"/>
    <property type="molecule type" value="Genomic_DNA"/>
</dbReference>
<keyword evidence="3" id="KW-1185">Reference proteome</keyword>
<evidence type="ECO:0000313" key="2">
    <source>
        <dbReference type="EMBL" id="KAG0584987.1"/>
    </source>
</evidence>
<protein>
    <submittedName>
        <fullName evidence="2">Uncharacterized protein</fullName>
    </submittedName>
</protein>
<organism evidence="2 3">
    <name type="scientific">Ceratodon purpureus</name>
    <name type="common">Fire moss</name>
    <name type="synonym">Dicranum purpureum</name>
    <dbReference type="NCBI Taxonomy" id="3225"/>
    <lineage>
        <taxon>Eukaryota</taxon>
        <taxon>Viridiplantae</taxon>
        <taxon>Streptophyta</taxon>
        <taxon>Embryophyta</taxon>
        <taxon>Bryophyta</taxon>
        <taxon>Bryophytina</taxon>
        <taxon>Bryopsida</taxon>
        <taxon>Dicranidae</taxon>
        <taxon>Pseudoditrichales</taxon>
        <taxon>Ditrichaceae</taxon>
        <taxon>Ceratodon</taxon>
    </lineage>
</organism>
<reference evidence="2" key="1">
    <citation type="submission" date="2020-06" db="EMBL/GenBank/DDBJ databases">
        <title>WGS assembly of Ceratodon purpureus strain R40.</title>
        <authorList>
            <person name="Carey S.B."/>
            <person name="Jenkins J."/>
            <person name="Shu S."/>
            <person name="Lovell J.T."/>
            <person name="Sreedasyam A."/>
            <person name="Maumus F."/>
            <person name="Tiley G.P."/>
            <person name="Fernandez-Pozo N."/>
            <person name="Barry K."/>
            <person name="Chen C."/>
            <person name="Wang M."/>
            <person name="Lipzen A."/>
            <person name="Daum C."/>
            <person name="Saski C.A."/>
            <person name="Payton A.C."/>
            <person name="Mcbreen J.C."/>
            <person name="Conrad R.E."/>
            <person name="Kollar L.M."/>
            <person name="Olsson S."/>
            <person name="Huttunen S."/>
            <person name="Landis J.B."/>
            <person name="Wickett N.J."/>
            <person name="Johnson M.G."/>
            <person name="Rensing S.A."/>
            <person name="Grimwood J."/>
            <person name="Schmutz J."/>
            <person name="Mcdaniel S.F."/>
        </authorList>
    </citation>
    <scope>NUCLEOTIDE SEQUENCE</scope>
    <source>
        <strain evidence="2">R40</strain>
    </source>
</reference>
<evidence type="ECO:0000313" key="3">
    <source>
        <dbReference type="Proteomes" id="UP000822688"/>
    </source>
</evidence>
<name>A0A8T0IPM6_CERPU</name>
<evidence type="ECO:0000256" key="1">
    <source>
        <dbReference type="SAM" id="SignalP"/>
    </source>
</evidence>
<accession>A0A8T0IPM6</accession>
<proteinExistence type="predicted"/>
<feature type="chain" id="PRO_5035714336" evidence="1">
    <location>
        <begin position="23"/>
        <end position="139"/>
    </location>
</feature>
<keyword evidence="1" id="KW-0732">Signal</keyword>
<sequence length="139" mass="15618">MLIGLSSWVITLINLIPARVSLCPVTQCLPNPHIQKVNSFNEVHRRDSTVLEKRKQSCPLGDLDAMEARHEEDVGMARQKARPLSLQKKYSGMDVSQTIPLVLPIRLAAHSRAPLSVELAINWLCARFHSRAFVIELKS</sequence>
<dbReference type="AlphaFoldDB" id="A0A8T0IPM6"/>